<dbReference type="InterPro" id="IPR000866">
    <property type="entry name" value="AhpC/TSA"/>
</dbReference>
<dbReference type="SUPFAM" id="SSF52833">
    <property type="entry name" value="Thioredoxin-like"/>
    <property type="match status" value="1"/>
</dbReference>
<protein>
    <submittedName>
        <fullName evidence="2">TlpA family protein disulfide reductase</fullName>
    </submittedName>
</protein>
<dbReference type="OrthoDB" id="9811352at2"/>
<dbReference type="Proteomes" id="UP000364291">
    <property type="component" value="Unassembled WGS sequence"/>
</dbReference>
<dbReference type="InterPro" id="IPR006311">
    <property type="entry name" value="TAT_signal"/>
</dbReference>
<dbReference type="GO" id="GO:0016209">
    <property type="term" value="F:antioxidant activity"/>
    <property type="evidence" value="ECO:0007669"/>
    <property type="project" value="InterPro"/>
</dbReference>
<dbReference type="PROSITE" id="PS51352">
    <property type="entry name" value="THIOREDOXIN_2"/>
    <property type="match status" value="1"/>
</dbReference>
<feature type="domain" description="Thioredoxin" evidence="1">
    <location>
        <begin position="44"/>
        <end position="187"/>
    </location>
</feature>
<dbReference type="CDD" id="cd02966">
    <property type="entry name" value="TlpA_like_family"/>
    <property type="match status" value="1"/>
</dbReference>
<organism evidence="2 3">
    <name type="scientific">Pandoraea apista</name>
    <dbReference type="NCBI Taxonomy" id="93218"/>
    <lineage>
        <taxon>Bacteria</taxon>
        <taxon>Pseudomonadati</taxon>
        <taxon>Pseudomonadota</taxon>
        <taxon>Betaproteobacteria</taxon>
        <taxon>Burkholderiales</taxon>
        <taxon>Burkholderiaceae</taxon>
        <taxon>Pandoraea</taxon>
    </lineage>
</organism>
<name>A0A5E5PBC2_9BURK</name>
<sequence length="194" mass="21089">MPFKRLNPHAGPSLARRRWLQAAGGIAASAGLSGWCSQAQANGLTVGQPAPPLVLHALDGREFATQALSGQVVILTFWATWCDPCHEELPLLSAYAEQHARDGLQILGFSLDTPENLPMVQKIAASLSFPVGFLGSAYAGGYGRIWRIPVNFAIDRAGRLAHNGWDDPAPPAWTAQRLEKFVTPLLQASQWRRE</sequence>
<dbReference type="PANTHER" id="PTHR42852">
    <property type="entry name" value="THIOL:DISULFIDE INTERCHANGE PROTEIN DSBE"/>
    <property type="match status" value="1"/>
</dbReference>
<dbReference type="GO" id="GO:0016491">
    <property type="term" value="F:oxidoreductase activity"/>
    <property type="evidence" value="ECO:0007669"/>
    <property type="project" value="InterPro"/>
</dbReference>
<reference evidence="2 3" key="1">
    <citation type="submission" date="2019-08" db="EMBL/GenBank/DDBJ databases">
        <authorList>
            <person name="Peeters C."/>
        </authorList>
    </citation>
    <scope>NUCLEOTIDE SEQUENCE [LARGE SCALE GENOMIC DNA]</scope>
    <source>
        <strain evidence="2 3">LMG 18089</strain>
    </source>
</reference>
<dbReference type="PANTHER" id="PTHR42852:SF17">
    <property type="entry name" value="THIOREDOXIN-LIKE PROTEIN HI_1115"/>
    <property type="match status" value="1"/>
</dbReference>
<dbReference type="RefSeq" id="WP_094068967.1">
    <property type="nucleotide sequence ID" value="NZ_CABPSX010000012.1"/>
</dbReference>
<gene>
    <name evidence="2" type="ORF">PAP18089_04609</name>
</gene>
<evidence type="ECO:0000313" key="2">
    <source>
        <dbReference type="EMBL" id="VVG73600.1"/>
    </source>
</evidence>
<dbReference type="AlphaFoldDB" id="A0A5E5PBC2"/>
<accession>A0A5E5PBC2</accession>
<evidence type="ECO:0000259" key="1">
    <source>
        <dbReference type="PROSITE" id="PS51352"/>
    </source>
</evidence>
<dbReference type="InterPro" id="IPR036249">
    <property type="entry name" value="Thioredoxin-like_sf"/>
</dbReference>
<dbReference type="EMBL" id="CABPSX010000012">
    <property type="protein sequence ID" value="VVG73600.1"/>
    <property type="molecule type" value="Genomic_DNA"/>
</dbReference>
<evidence type="ECO:0000313" key="3">
    <source>
        <dbReference type="Proteomes" id="UP000364291"/>
    </source>
</evidence>
<dbReference type="InterPro" id="IPR013766">
    <property type="entry name" value="Thioredoxin_domain"/>
</dbReference>
<dbReference type="Gene3D" id="3.40.30.10">
    <property type="entry name" value="Glutaredoxin"/>
    <property type="match status" value="1"/>
</dbReference>
<dbReference type="InterPro" id="IPR050553">
    <property type="entry name" value="Thioredoxin_ResA/DsbE_sf"/>
</dbReference>
<dbReference type="PROSITE" id="PS51318">
    <property type="entry name" value="TAT"/>
    <property type="match status" value="1"/>
</dbReference>
<dbReference type="Pfam" id="PF00578">
    <property type="entry name" value="AhpC-TSA"/>
    <property type="match status" value="1"/>
</dbReference>
<proteinExistence type="predicted"/>